<name>A0AAD9D9V3_9STRA</name>
<sequence length="544" mass="60955">MGAKVSTLVFRPPKTTQMSEENYFYIDVDVVTPLTVPGVEGGPCGVGCMPSPDSDLASLDSSFLSEELSTHRRLRHVRNGVQYKIPAFYIRRRNATQTILFSHGNAEDLGMMFDRMKELAKKLSVNILAYDYTGYGMSLPKSEKPSENMLYRNIDAAYEYLTQVRKTPPSSIILYGRSLGGGPACYLAAKTAMQGQSVGGLILHSAFLSVYKVVTDMNGLDMRLVGDMFNNEKRARNIRCPTIIIHGKRDVVVPFWHAPRLLSAIPPEFRWKPMYVEDLGHNSIEAKRRMVYINALTNFINGIRIMKEMNAPIHRDFRASAEDARDNVNFYVNTMWLKHAKMVLSGTFGGKSSNKPVASGSSQKSGGSSMDKSSFSGSSELGSVDFKRGRTFDPSTISKNNISAKTRTRSFSGRAGIEEGQGLSDARDEEDEFAPWREEREESTPSRTRQEKSSERARHSSSTPSRRTPTKSETTPSRRTPARQSTPRSQSAINKAEYSTKQLKHQNDITQQYGRKSNSMQLMALSKNDKRGRSRNKGDSMYEM</sequence>
<dbReference type="GO" id="GO:0016787">
    <property type="term" value="F:hydrolase activity"/>
    <property type="evidence" value="ECO:0007669"/>
    <property type="project" value="UniProtKB-KW"/>
</dbReference>
<dbReference type="EMBL" id="JATAAI010000022">
    <property type="protein sequence ID" value="KAK1738000.1"/>
    <property type="molecule type" value="Genomic_DNA"/>
</dbReference>
<dbReference type="Proteomes" id="UP001224775">
    <property type="component" value="Unassembled WGS sequence"/>
</dbReference>
<reference evidence="3" key="1">
    <citation type="submission" date="2023-06" db="EMBL/GenBank/DDBJ databases">
        <title>Survivors Of The Sea: Transcriptome response of Skeletonema marinoi to long-term dormancy.</title>
        <authorList>
            <person name="Pinder M.I.M."/>
            <person name="Kourtchenko O."/>
            <person name="Robertson E.K."/>
            <person name="Larsson T."/>
            <person name="Maumus F."/>
            <person name="Osuna-Cruz C.M."/>
            <person name="Vancaester E."/>
            <person name="Stenow R."/>
            <person name="Vandepoele K."/>
            <person name="Ploug H."/>
            <person name="Bruchert V."/>
            <person name="Godhe A."/>
            <person name="Topel M."/>
        </authorList>
    </citation>
    <scope>NUCLEOTIDE SEQUENCE</scope>
    <source>
        <strain evidence="3">R05AC</strain>
    </source>
</reference>
<dbReference type="Pfam" id="PF12146">
    <property type="entry name" value="Hydrolase_4"/>
    <property type="match status" value="1"/>
</dbReference>
<evidence type="ECO:0000313" key="3">
    <source>
        <dbReference type="EMBL" id="KAK1738000.1"/>
    </source>
</evidence>
<organism evidence="3 4">
    <name type="scientific">Skeletonema marinoi</name>
    <dbReference type="NCBI Taxonomy" id="267567"/>
    <lineage>
        <taxon>Eukaryota</taxon>
        <taxon>Sar</taxon>
        <taxon>Stramenopiles</taxon>
        <taxon>Ochrophyta</taxon>
        <taxon>Bacillariophyta</taxon>
        <taxon>Coscinodiscophyceae</taxon>
        <taxon>Thalassiosirophycidae</taxon>
        <taxon>Thalassiosirales</taxon>
        <taxon>Skeletonemataceae</taxon>
        <taxon>Skeletonema</taxon>
        <taxon>Skeletonema marinoi-dohrnii complex</taxon>
    </lineage>
</organism>
<feature type="region of interest" description="Disordered" evidence="1">
    <location>
        <begin position="348"/>
        <end position="544"/>
    </location>
</feature>
<accession>A0AAD9D9V3</accession>
<gene>
    <name evidence="3" type="ORF">QTG54_011294</name>
</gene>
<protein>
    <submittedName>
        <fullName evidence="3">Alpha/beta hydrolase family protein</fullName>
    </submittedName>
</protein>
<feature type="compositionally biased region" description="Basic and acidic residues" evidence="1">
    <location>
        <begin position="434"/>
        <end position="458"/>
    </location>
</feature>
<dbReference type="SUPFAM" id="SSF53474">
    <property type="entry name" value="alpha/beta-Hydrolases"/>
    <property type="match status" value="1"/>
</dbReference>
<dbReference type="PANTHER" id="PTHR12277:SF81">
    <property type="entry name" value="PROTEIN ABHD13"/>
    <property type="match status" value="1"/>
</dbReference>
<keyword evidence="4" id="KW-1185">Reference proteome</keyword>
<dbReference type="InterPro" id="IPR022742">
    <property type="entry name" value="Hydrolase_4"/>
</dbReference>
<dbReference type="Gene3D" id="3.40.50.1820">
    <property type="entry name" value="alpha/beta hydrolase"/>
    <property type="match status" value="1"/>
</dbReference>
<feature type="compositionally biased region" description="Polar residues" evidence="1">
    <location>
        <begin position="482"/>
        <end position="501"/>
    </location>
</feature>
<evidence type="ECO:0000259" key="2">
    <source>
        <dbReference type="Pfam" id="PF12146"/>
    </source>
</evidence>
<feature type="compositionally biased region" description="Polar residues" evidence="1">
    <location>
        <begin position="508"/>
        <end position="521"/>
    </location>
</feature>
<evidence type="ECO:0000313" key="4">
    <source>
        <dbReference type="Proteomes" id="UP001224775"/>
    </source>
</evidence>
<feature type="compositionally biased region" description="Low complexity" evidence="1">
    <location>
        <begin position="359"/>
        <end position="383"/>
    </location>
</feature>
<dbReference type="AlphaFoldDB" id="A0AAD9D9V3"/>
<proteinExistence type="predicted"/>
<feature type="compositionally biased region" description="Polar residues" evidence="1">
    <location>
        <begin position="393"/>
        <end position="411"/>
    </location>
</feature>
<evidence type="ECO:0000256" key="1">
    <source>
        <dbReference type="SAM" id="MobiDB-lite"/>
    </source>
</evidence>
<dbReference type="PANTHER" id="PTHR12277">
    <property type="entry name" value="ALPHA/BETA HYDROLASE DOMAIN-CONTAINING PROTEIN"/>
    <property type="match status" value="1"/>
</dbReference>
<keyword evidence="3" id="KW-0378">Hydrolase</keyword>
<dbReference type="InterPro" id="IPR029058">
    <property type="entry name" value="AB_hydrolase_fold"/>
</dbReference>
<feature type="domain" description="Serine aminopeptidase S33" evidence="2">
    <location>
        <begin position="95"/>
        <end position="217"/>
    </location>
</feature>
<feature type="compositionally biased region" description="Low complexity" evidence="1">
    <location>
        <begin position="460"/>
        <end position="479"/>
    </location>
</feature>
<feature type="compositionally biased region" description="Basic and acidic residues" evidence="1">
    <location>
        <begin position="527"/>
        <end position="544"/>
    </location>
</feature>
<comment type="caution">
    <text evidence="3">The sequence shown here is derived from an EMBL/GenBank/DDBJ whole genome shotgun (WGS) entry which is preliminary data.</text>
</comment>